<feature type="chain" id="PRO_5046225978" evidence="6">
    <location>
        <begin position="18"/>
        <end position="402"/>
    </location>
</feature>
<dbReference type="InterPro" id="IPR009057">
    <property type="entry name" value="Homeodomain-like_sf"/>
</dbReference>
<name>A0ABR2EQE6_9ROSI</name>
<gene>
    <name evidence="9" type="ORF">V6N12_036211</name>
</gene>
<dbReference type="Pfam" id="PF00249">
    <property type="entry name" value="Myb_DNA-binding"/>
    <property type="match status" value="2"/>
</dbReference>
<reference evidence="9 10" key="1">
    <citation type="journal article" date="2024" name="G3 (Bethesda)">
        <title>Genome assembly of Hibiscus sabdariffa L. provides insights into metabolisms of medicinal natural products.</title>
        <authorList>
            <person name="Kim T."/>
        </authorList>
    </citation>
    <scope>NUCLEOTIDE SEQUENCE [LARGE SCALE GENOMIC DNA]</scope>
    <source>
        <strain evidence="9">TK-2024</strain>
        <tissue evidence="9">Old leaves</tissue>
    </source>
</reference>
<dbReference type="InterPro" id="IPR050560">
    <property type="entry name" value="MYB_TF"/>
</dbReference>
<feature type="compositionally biased region" description="Low complexity" evidence="5">
    <location>
        <begin position="317"/>
        <end position="331"/>
    </location>
</feature>
<dbReference type="Gene3D" id="1.10.10.60">
    <property type="entry name" value="Homeodomain-like"/>
    <property type="match status" value="2"/>
</dbReference>
<evidence type="ECO:0000259" key="8">
    <source>
        <dbReference type="PROSITE" id="PS51294"/>
    </source>
</evidence>
<feature type="compositionally biased region" description="Basic and acidic residues" evidence="5">
    <location>
        <begin position="292"/>
        <end position="304"/>
    </location>
</feature>
<keyword evidence="2" id="KW-0805">Transcription regulation</keyword>
<evidence type="ECO:0000313" key="10">
    <source>
        <dbReference type="Proteomes" id="UP001472677"/>
    </source>
</evidence>
<evidence type="ECO:0000256" key="5">
    <source>
        <dbReference type="SAM" id="MobiDB-lite"/>
    </source>
</evidence>
<feature type="region of interest" description="Disordered" evidence="5">
    <location>
        <begin position="279"/>
        <end position="344"/>
    </location>
</feature>
<feature type="compositionally biased region" description="Polar residues" evidence="5">
    <location>
        <begin position="75"/>
        <end position="86"/>
    </location>
</feature>
<feature type="region of interest" description="Disordered" evidence="5">
    <location>
        <begin position="66"/>
        <end position="104"/>
    </location>
</feature>
<protein>
    <submittedName>
        <fullName evidence="9">Uncharacterized protein</fullName>
    </submittedName>
</protein>
<feature type="compositionally biased region" description="Polar residues" evidence="5">
    <location>
        <begin position="279"/>
        <end position="288"/>
    </location>
</feature>
<dbReference type="PANTHER" id="PTHR45614">
    <property type="entry name" value="MYB PROTEIN-RELATED"/>
    <property type="match status" value="1"/>
</dbReference>
<evidence type="ECO:0000256" key="6">
    <source>
        <dbReference type="SAM" id="SignalP"/>
    </source>
</evidence>
<evidence type="ECO:0000256" key="2">
    <source>
        <dbReference type="ARBA" id="ARBA00023015"/>
    </source>
</evidence>
<evidence type="ECO:0000256" key="4">
    <source>
        <dbReference type="ARBA" id="ARBA00023242"/>
    </source>
</evidence>
<keyword evidence="6" id="KW-0732">Signal</keyword>
<dbReference type="CDD" id="cd00167">
    <property type="entry name" value="SANT"/>
    <property type="match status" value="2"/>
</dbReference>
<dbReference type="EMBL" id="JBBPBM010000011">
    <property type="protein sequence ID" value="KAK8564080.1"/>
    <property type="molecule type" value="Genomic_DNA"/>
</dbReference>
<feature type="signal peptide" evidence="6">
    <location>
        <begin position="1"/>
        <end position="17"/>
    </location>
</feature>
<dbReference type="InterPro" id="IPR001005">
    <property type="entry name" value="SANT/Myb"/>
</dbReference>
<sequence>MLLSFFLFLLAFLSSTCMEFDGNSGEDLDLLDSLFPENNSNPTFKPDFNGSNFPLAGDASAFAADSSSSSKATHKSTPGATNNGSLAKNPHHFHQFPNDGSTCTNPSVEPSLSFTVPDHLQGFPTDPCWDFSQILLSLPETDKTPPPTPPPVATKVVGEASSADQDKVDKSNNNRRLLKPKKLNRPFKKTNSVKVQWTPVEDGWLEYLVSTYERTTWTEFAMALPGREGKQCRERWHNHLKPGIKKDPWSEEEDRILIAAHREMGNKWAEIVKRLPGRTENTVKNHWNATKRRQDTRSKAKDGTAPKPSLLQTYIKSLSSTSASGSASASTSPPPPQHNNEKTVFETTNTNPHQVQLENSGFNPTEMDYSLYANVFNGQRNQSFGSILGEGSSNGMENFELP</sequence>
<dbReference type="SUPFAM" id="SSF46689">
    <property type="entry name" value="Homeodomain-like"/>
    <property type="match status" value="1"/>
</dbReference>
<dbReference type="Proteomes" id="UP001472677">
    <property type="component" value="Unassembled WGS sequence"/>
</dbReference>
<evidence type="ECO:0000256" key="3">
    <source>
        <dbReference type="ARBA" id="ARBA00023163"/>
    </source>
</evidence>
<keyword evidence="3" id="KW-0804">Transcription</keyword>
<keyword evidence="10" id="KW-1185">Reference proteome</keyword>
<comment type="caution">
    <text evidence="9">The sequence shown here is derived from an EMBL/GenBank/DDBJ whole genome shotgun (WGS) entry which is preliminary data.</text>
</comment>
<dbReference type="PROSITE" id="PS50090">
    <property type="entry name" value="MYB_LIKE"/>
    <property type="match status" value="2"/>
</dbReference>
<evidence type="ECO:0000313" key="9">
    <source>
        <dbReference type="EMBL" id="KAK8564080.1"/>
    </source>
</evidence>
<dbReference type="InterPro" id="IPR017930">
    <property type="entry name" value="Myb_dom"/>
</dbReference>
<dbReference type="SMART" id="SM00717">
    <property type="entry name" value="SANT"/>
    <property type="match status" value="2"/>
</dbReference>
<feature type="domain" description="HTH myb-type" evidence="8">
    <location>
        <begin position="241"/>
        <end position="295"/>
    </location>
</feature>
<accession>A0ABR2EQE6</accession>
<dbReference type="PANTHER" id="PTHR45614:SF285">
    <property type="entry name" value="TRANSCRIPTION FACTOR MYB98"/>
    <property type="match status" value="1"/>
</dbReference>
<evidence type="ECO:0000256" key="1">
    <source>
        <dbReference type="ARBA" id="ARBA00004123"/>
    </source>
</evidence>
<feature type="domain" description="HTH myb-type" evidence="8">
    <location>
        <begin position="193"/>
        <end position="240"/>
    </location>
</feature>
<organism evidence="9 10">
    <name type="scientific">Hibiscus sabdariffa</name>
    <name type="common">roselle</name>
    <dbReference type="NCBI Taxonomy" id="183260"/>
    <lineage>
        <taxon>Eukaryota</taxon>
        <taxon>Viridiplantae</taxon>
        <taxon>Streptophyta</taxon>
        <taxon>Embryophyta</taxon>
        <taxon>Tracheophyta</taxon>
        <taxon>Spermatophyta</taxon>
        <taxon>Magnoliopsida</taxon>
        <taxon>eudicotyledons</taxon>
        <taxon>Gunneridae</taxon>
        <taxon>Pentapetalae</taxon>
        <taxon>rosids</taxon>
        <taxon>malvids</taxon>
        <taxon>Malvales</taxon>
        <taxon>Malvaceae</taxon>
        <taxon>Malvoideae</taxon>
        <taxon>Hibiscus</taxon>
    </lineage>
</organism>
<feature type="domain" description="Myb-like" evidence="7">
    <location>
        <begin position="189"/>
        <end position="240"/>
    </location>
</feature>
<dbReference type="PROSITE" id="PS51294">
    <property type="entry name" value="HTH_MYB"/>
    <property type="match status" value="2"/>
</dbReference>
<keyword evidence="4" id="KW-0539">Nucleus</keyword>
<evidence type="ECO:0000259" key="7">
    <source>
        <dbReference type="PROSITE" id="PS50090"/>
    </source>
</evidence>
<proteinExistence type="predicted"/>
<comment type="subcellular location">
    <subcellularLocation>
        <location evidence="1">Nucleus</location>
    </subcellularLocation>
</comment>
<feature type="domain" description="Myb-like" evidence="7">
    <location>
        <begin position="241"/>
        <end position="291"/>
    </location>
</feature>